<sequence>MDNADLIARLYPASFAASELIKNHPRFQRVPLRYVPKEQHSSRRTRGGTEPPTPDNTPISQYAPHLDLTFRDVPRTSYGVVFGCDPRCDVVLPDMPGISAHHFSVTFDDANRLIIRDLGSMVGTQVTYDDEGTGRRSNFQWILSDRRVKQSQIAIQVHKLLSFLLVLGDHDIESPAYISKVERFRRGSGLAEDLFNDLNFSLNPATRRPTGSHTPCHGELYLRKQLGKGAYGVVTHLWNVSDGLEYALKEPSAVAIRDGRVKRELWKKEASILSRLSHPHIVKLLRAEFDPYPQLYLEYAPCGSLQSLGKVTGSESAAILSQCLSALNYMHSHKPPIVHRDIKPANILVYYRDAYAILVKFGDFGLAQDDSRLKTLCGTTVYLAPELFAEREDVHYDRTHQPSYTEFVDIWSLGVVVYELFCRLPEFHEHYLFSIMWPQRIWKEFRLDYKKAPNLLKRFLLQYMLRMDVRERSPADRCHHELNKIIANISEPQPGSKQYPQSQVQALKQKYKVPTLRRPPAGPASKRAVGRPVPASASQQVRQSDERMDLAYILEAGSSPISPTSPYSGQHANRYTNGGNPLLTPPLSGSIHQGYGTDEQQRQGYPAQAGKFPRRKLGGQGEVLADGIMLHVLNQGVK</sequence>
<feature type="binding site" evidence="11">
    <location>
        <position position="249"/>
    </location>
    <ligand>
        <name>ATP</name>
        <dbReference type="ChEBI" id="CHEBI:30616"/>
    </ligand>
</feature>
<comment type="similarity">
    <text evidence="2">Belongs to the protein kinase superfamily. NEK Ser/Thr protein kinase family. NIMA subfamily.</text>
</comment>
<reference evidence="15" key="1">
    <citation type="journal article" date="2021" name="Nat. Commun.">
        <title>Genetic determinants of endophytism in the Arabidopsis root mycobiome.</title>
        <authorList>
            <person name="Mesny F."/>
            <person name="Miyauchi S."/>
            <person name="Thiergart T."/>
            <person name="Pickel B."/>
            <person name="Atanasova L."/>
            <person name="Karlsson M."/>
            <person name="Huettel B."/>
            <person name="Barry K.W."/>
            <person name="Haridas S."/>
            <person name="Chen C."/>
            <person name="Bauer D."/>
            <person name="Andreopoulos W."/>
            <person name="Pangilinan J."/>
            <person name="LaButti K."/>
            <person name="Riley R."/>
            <person name="Lipzen A."/>
            <person name="Clum A."/>
            <person name="Drula E."/>
            <person name="Henrissat B."/>
            <person name="Kohler A."/>
            <person name="Grigoriev I.V."/>
            <person name="Martin F.M."/>
            <person name="Hacquard S."/>
        </authorList>
    </citation>
    <scope>NUCLEOTIDE SEQUENCE</scope>
    <source>
        <strain evidence="15">MPI-CAGE-CH-0235</strain>
    </source>
</reference>
<dbReference type="InterPro" id="IPR000253">
    <property type="entry name" value="FHA_dom"/>
</dbReference>
<feature type="region of interest" description="Disordered" evidence="12">
    <location>
        <begin position="31"/>
        <end position="61"/>
    </location>
</feature>
<dbReference type="InterPro" id="IPR008271">
    <property type="entry name" value="Ser/Thr_kinase_AS"/>
</dbReference>
<dbReference type="PANTHER" id="PTHR43671:SF98">
    <property type="entry name" value="SERINE_THREONINE-PROTEIN KINASE NEK11"/>
    <property type="match status" value="1"/>
</dbReference>
<dbReference type="Gene3D" id="2.60.200.20">
    <property type="match status" value="1"/>
</dbReference>
<evidence type="ECO:0000259" key="13">
    <source>
        <dbReference type="PROSITE" id="PS50006"/>
    </source>
</evidence>
<evidence type="ECO:0000256" key="11">
    <source>
        <dbReference type="PROSITE-ProRule" id="PRU10141"/>
    </source>
</evidence>
<keyword evidence="6 11" id="KW-0547">Nucleotide-binding</keyword>
<feature type="region of interest" description="Disordered" evidence="12">
    <location>
        <begin position="515"/>
        <end position="542"/>
    </location>
</feature>
<keyword evidence="5" id="KW-0808">Transferase</keyword>
<proteinExistence type="inferred from homology"/>
<feature type="domain" description="FHA" evidence="13">
    <location>
        <begin position="80"/>
        <end position="127"/>
    </location>
</feature>
<dbReference type="SUPFAM" id="SSF49879">
    <property type="entry name" value="SMAD/FHA domain"/>
    <property type="match status" value="1"/>
</dbReference>
<dbReference type="Pfam" id="PF00069">
    <property type="entry name" value="Pkinase"/>
    <property type="match status" value="1"/>
</dbReference>
<comment type="similarity">
    <text evidence="1">Belongs to the protein kinase superfamily. CAMK Ser/Thr protein kinase family. CHEK2 subfamily.</text>
</comment>
<dbReference type="InterPro" id="IPR017441">
    <property type="entry name" value="Protein_kinase_ATP_BS"/>
</dbReference>
<dbReference type="GO" id="GO:0005524">
    <property type="term" value="F:ATP binding"/>
    <property type="evidence" value="ECO:0007669"/>
    <property type="project" value="UniProtKB-UniRule"/>
</dbReference>
<evidence type="ECO:0000256" key="10">
    <source>
        <dbReference type="ARBA" id="ARBA00048679"/>
    </source>
</evidence>
<dbReference type="Gene3D" id="1.10.510.10">
    <property type="entry name" value="Transferase(Phosphotransferase) domain 1"/>
    <property type="match status" value="1"/>
</dbReference>
<evidence type="ECO:0000256" key="8">
    <source>
        <dbReference type="ARBA" id="ARBA00022840"/>
    </source>
</evidence>
<keyword evidence="7 15" id="KW-0418">Kinase</keyword>
<dbReference type="SUPFAM" id="SSF56112">
    <property type="entry name" value="Protein kinase-like (PK-like)"/>
    <property type="match status" value="1"/>
</dbReference>
<dbReference type="GO" id="GO:0004674">
    <property type="term" value="F:protein serine/threonine kinase activity"/>
    <property type="evidence" value="ECO:0007669"/>
    <property type="project" value="UniProtKB-KW"/>
</dbReference>
<comment type="catalytic activity">
    <reaction evidence="10">
        <text>L-seryl-[protein] + ATP = O-phospho-L-seryl-[protein] + ADP + H(+)</text>
        <dbReference type="Rhea" id="RHEA:17989"/>
        <dbReference type="Rhea" id="RHEA-COMP:9863"/>
        <dbReference type="Rhea" id="RHEA-COMP:11604"/>
        <dbReference type="ChEBI" id="CHEBI:15378"/>
        <dbReference type="ChEBI" id="CHEBI:29999"/>
        <dbReference type="ChEBI" id="CHEBI:30616"/>
        <dbReference type="ChEBI" id="CHEBI:83421"/>
        <dbReference type="ChEBI" id="CHEBI:456216"/>
        <dbReference type="EC" id="2.7.11.1"/>
    </reaction>
</comment>
<dbReference type="EC" id="2.7.11.1" evidence="3"/>
<dbReference type="OrthoDB" id="10252171at2759"/>
<dbReference type="CDD" id="cd00060">
    <property type="entry name" value="FHA"/>
    <property type="match status" value="1"/>
</dbReference>
<keyword evidence="4" id="KW-0723">Serine/threonine-protein kinase</keyword>
<organism evidence="15 16">
    <name type="scientific">Stachybotrys elegans</name>
    <dbReference type="NCBI Taxonomy" id="80388"/>
    <lineage>
        <taxon>Eukaryota</taxon>
        <taxon>Fungi</taxon>
        <taxon>Dikarya</taxon>
        <taxon>Ascomycota</taxon>
        <taxon>Pezizomycotina</taxon>
        <taxon>Sordariomycetes</taxon>
        <taxon>Hypocreomycetidae</taxon>
        <taxon>Hypocreales</taxon>
        <taxon>Stachybotryaceae</taxon>
        <taxon>Stachybotrys</taxon>
    </lineage>
</organism>
<dbReference type="SMART" id="SM00220">
    <property type="entry name" value="S_TKc"/>
    <property type="match status" value="1"/>
</dbReference>
<evidence type="ECO:0000256" key="6">
    <source>
        <dbReference type="ARBA" id="ARBA00022741"/>
    </source>
</evidence>
<evidence type="ECO:0000259" key="14">
    <source>
        <dbReference type="PROSITE" id="PS50011"/>
    </source>
</evidence>
<evidence type="ECO:0000256" key="9">
    <source>
        <dbReference type="ARBA" id="ARBA00047899"/>
    </source>
</evidence>
<keyword evidence="16" id="KW-1185">Reference proteome</keyword>
<evidence type="ECO:0000256" key="3">
    <source>
        <dbReference type="ARBA" id="ARBA00012513"/>
    </source>
</evidence>
<dbReference type="PROSITE" id="PS50006">
    <property type="entry name" value="FHA_DOMAIN"/>
    <property type="match status" value="1"/>
</dbReference>
<comment type="caution">
    <text evidence="15">The sequence shown here is derived from an EMBL/GenBank/DDBJ whole genome shotgun (WGS) entry which is preliminary data.</text>
</comment>
<dbReference type="InterPro" id="IPR000719">
    <property type="entry name" value="Prot_kinase_dom"/>
</dbReference>
<dbReference type="PROSITE" id="PS00107">
    <property type="entry name" value="PROTEIN_KINASE_ATP"/>
    <property type="match status" value="1"/>
</dbReference>
<feature type="domain" description="Protein kinase" evidence="14">
    <location>
        <begin position="220"/>
        <end position="482"/>
    </location>
</feature>
<evidence type="ECO:0000256" key="12">
    <source>
        <dbReference type="SAM" id="MobiDB-lite"/>
    </source>
</evidence>
<gene>
    <name evidence="15" type="ORF">B0I35DRAFT_434561</name>
</gene>
<evidence type="ECO:0000256" key="2">
    <source>
        <dbReference type="ARBA" id="ARBA00010886"/>
    </source>
</evidence>
<evidence type="ECO:0000256" key="4">
    <source>
        <dbReference type="ARBA" id="ARBA00022527"/>
    </source>
</evidence>
<dbReference type="PANTHER" id="PTHR43671">
    <property type="entry name" value="SERINE/THREONINE-PROTEIN KINASE NEK"/>
    <property type="match status" value="1"/>
</dbReference>
<evidence type="ECO:0000256" key="1">
    <source>
        <dbReference type="ARBA" id="ARBA00005575"/>
    </source>
</evidence>
<dbReference type="Pfam" id="PF00498">
    <property type="entry name" value="FHA"/>
    <property type="match status" value="1"/>
</dbReference>
<dbReference type="InterPro" id="IPR011009">
    <property type="entry name" value="Kinase-like_dom_sf"/>
</dbReference>
<protein>
    <recommendedName>
        <fullName evidence="3">non-specific serine/threonine protein kinase</fullName>
        <ecNumber evidence="3">2.7.11.1</ecNumber>
    </recommendedName>
</protein>
<dbReference type="InterPro" id="IPR008984">
    <property type="entry name" value="SMAD_FHA_dom_sf"/>
</dbReference>
<dbReference type="PROSITE" id="PS00108">
    <property type="entry name" value="PROTEIN_KINASE_ST"/>
    <property type="match status" value="1"/>
</dbReference>
<dbReference type="Proteomes" id="UP000813444">
    <property type="component" value="Unassembled WGS sequence"/>
</dbReference>
<evidence type="ECO:0000256" key="5">
    <source>
        <dbReference type="ARBA" id="ARBA00022679"/>
    </source>
</evidence>
<evidence type="ECO:0000256" key="7">
    <source>
        <dbReference type="ARBA" id="ARBA00022777"/>
    </source>
</evidence>
<keyword evidence="8 11" id="KW-0067">ATP-binding</keyword>
<comment type="catalytic activity">
    <reaction evidence="9">
        <text>L-threonyl-[protein] + ATP = O-phospho-L-threonyl-[protein] + ADP + H(+)</text>
        <dbReference type="Rhea" id="RHEA:46608"/>
        <dbReference type="Rhea" id="RHEA-COMP:11060"/>
        <dbReference type="Rhea" id="RHEA-COMP:11605"/>
        <dbReference type="ChEBI" id="CHEBI:15378"/>
        <dbReference type="ChEBI" id="CHEBI:30013"/>
        <dbReference type="ChEBI" id="CHEBI:30616"/>
        <dbReference type="ChEBI" id="CHEBI:61977"/>
        <dbReference type="ChEBI" id="CHEBI:456216"/>
        <dbReference type="EC" id="2.7.11.1"/>
    </reaction>
</comment>
<dbReference type="AlphaFoldDB" id="A0A8K0SVH2"/>
<evidence type="ECO:0000313" key="16">
    <source>
        <dbReference type="Proteomes" id="UP000813444"/>
    </source>
</evidence>
<dbReference type="PROSITE" id="PS50011">
    <property type="entry name" value="PROTEIN_KINASE_DOM"/>
    <property type="match status" value="1"/>
</dbReference>
<accession>A0A8K0SVH2</accession>
<dbReference type="InterPro" id="IPR050660">
    <property type="entry name" value="NEK_Ser/Thr_kinase"/>
</dbReference>
<evidence type="ECO:0000313" key="15">
    <source>
        <dbReference type="EMBL" id="KAH7317096.1"/>
    </source>
</evidence>
<dbReference type="EMBL" id="JAGPNK010000008">
    <property type="protein sequence ID" value="KAH7317096.1"/>
    <property type="molecule type" value="Genomic_DNA"/>
</dbReference>
<name>A0A8K0SVH2_9HYPO</name>